<gene>
    <name evidence="2" type="ORF">CO054_02250</name>
</gene>
<comment type="caution">
    <text evidence="2">The sequence shown here is derived from an EMBL/GenBank/DDBJ whole genome shotgun (WGS) entry which is preliminary data.</text>
</comment>
<name>A0A2M8ESF0_9BACT</name>
<accession>A0A2M8ESF0</accession>
<reference evidence="3" key="1">
    <citation type="submission" date="2017-09" db="EMBL/GenBank/DDBJ databases">
        <title>Depth-based differentiation of microbial function through sediment-hosted aquifers and enrichment of novel symbionts in the deep terrestrial subsurface.</title>
        <authorList>
            <person name="Probst A.J."/>
            <person name="Ladd B."/>
            <person name="Jarett J.K."/>
            <person name="Geller-Mcgrath D.E."/>
            <person name="Sieber C.M.K."/>
            <person name="Emerson J.B."/>
            <person name="Anantharaman K."/>
            <person name="Thomas B.C."/>
            <person name="Malmstrom R."/>
            <person name="Stieglmeier M."/>
            <person name="Klingl A."/>
            <person name="Woyke T."/>
            <person name="Ryan C.M."/>
            <person name="Banfield J.F."/>
        </authorList>
    </citation>
    <scope>NUCLEOTIDE SEQUENCE [LARGE SCALE GENOMIC DNA]</scope>
</reference>
<evidence type="ECO:0000256" key="1">
    <source>
        <dbReference type="SAM" id="MobiDB-lite"/>
    </source>
</evidence>
<proteinExistence type="predicted"/>
<organism evidence="2 3">
    <name type="scientific">Candidatus Shapirobacteria bacterium CG_4_9_14_0_2_um_filter_39_11</name>
    <dbReference type="NCBI Taxonomy" id="1974478"/>
    <lineage>
        <taxon>Bacteria</taxon>
        <taxon>Candidatus Shapironibacteriota</taxon>
    </lineage>
</organism>
<sequence>MIIYIGLLHPGKCEGKLTDSRWRLRRPRPLNSTQLKRRERDRKRNELPPTLTSVPDHREPRLINFKGKENAGRAIGSPRAGR</sequence>
<feature type="compositionally biased region" description="Basic and acidic residues" evidence="1">
    <location>
        <begin position="36"/>
        <end position="46"/>
    </location>
</feature>
<protein>
    <submittedName>
        <fullName evidence="2">Uncharacterized protein</fullName>
    </submittedName>
</protein>
<dbReference type="Proteomes" id="UP000229816">
    <property type="component" value="Unassembled WGS sequence"/>
</dbReference>
<feature type="compositionally biased region" description="Basic and acidic residues" evidence="1">
    <location>
        <begin position="55"/>
        <end position="71"/>
    </location>
</feature>
<dbReference type="EMBL" id="PFSF01000046">
    <property type="protein sequence ID" value="PJC28053.1"/>
    <property type="molecule type" value="Genomic_DNA"/>
</dbReference>
<evidence type="ECO:0000313" key="2">
    <source>
        <dbReference type="EMBL" id="PJC28053.1"/>
    </source>
</evidence>
<dbReference type="AlphaFoldDB" id="A0A2M8ESF0"/>
<feature type="region of interest" description="Disordered" evidence="1">
    <location>
        <begin position="24"/>
        <end position="82"/>
    </location>
</feature>
<evidence type="ECO:0000313" key="3">
    <source>
        <dbReference type="Proteomes" id="UP000229816"/>
    </source>
</evidence>